<dbReference type="Pfam" id="PF03022">
    <property type="entry name" value="MRJP"/>
    <property type="match status" value="1"/>
</dbReference>
<evidence type="ECO:0000256" key="2">
    <source>
        <dbReference type="ARBA" id="ARBA00022525"/>
    </source>
</evidence>
<keyword evidence="3" id="KW-0732">Signal</keyword>
<evidence type="ECO:0000313" key="4">
    <source>
        <dbReference type="EMBL" id="MDP9647829.1"/>
    </source>
</evidence>
<dbReference type="PANTHER" id="PTHR10009">
    <property type="entry name" value="PROTEIN YELLOW-RELATED"/>
    <property type="match status" value="1"/>
</dbReference>
<gene>
    <name evidence="4" type="ORF">J2793_003275</name>
</gene>
<dbReference type="EMBL" id="JAURTK010000003">
    <property type="protein sequence ID" value="MDP9647829.1"/>
    <property type="molecule type" value="Genomic_DNA"/>
</dbReference>
<dbReference type="PANTHER" id="PTHR10009:SF18">
    <property type="entry name" value="PROTEIN YELLOW-LIKE PROTEIN"/>
    <property type="match status" value="1"/>
</dbReference>
<evidence type="ECO:0000256" key="1">
    <source>
        <dbReference type="ARBA" id="ARBA00004613"/>
    </source>
</evidence>
<feature type="signal peptide" evidence="3">
    <location>
        <begin position="1"/>
        <end position="33"/>
    </location>
</feature>
<evidence type="ECO:0000256" key="3">
    <source>
        <dbReference type="SAM" id="SignalP"/>
    </source>
</evidence>
<name>A0AB73IDG6_9BURK</name>
<feature type="chain" id="PRO_5044505135" evidence="3">
    <location>
        <begin position="34"/>
        <end position="410"/>
    </location>
</feature>
<comment type="subcellular location">
    <subcellularLocation>
        <location evidence="1">Secreted</location>
    </subcellularLocation>
</comment>
<dbReference type="InterPro" id="IPR017996">
    <property type="entry name" value="MRJP/yellow-related"/>
</dbReference>
<dbReference type="GO" id="GO:0005576">
    <property type="term" value="C:extracellular region"/>
    <property type="evidence" value="ECO:0007669"/>
    <property type="project" value="UniProtKB-SubCell"/>
</dbReference>
<evidence type="ECO:0000313" key="5">
    <source>
        <dbReference type="Proteomes" id="UP001229486"/>
    </source>
</evidence>
<accession>A0AB73IDG6</accession>
<dbReference type="RefSeq" id="WP_392393970.1">
    <property type="nucleotide sequence ID" value="NZ_JAURTK010000003.1"/>
</dbReference>
<proteinExistence type="predicted"/>
<dbReference type="Proteomes" id="UP001229486">
    <property type="component" value="Unassembled WGS sequence"/>
</dbReference>
<dbReference type="SUPFAM" id="SSF63829">
    <property type="entry name" value="Calcium-dependent phosphotriesterase"/>
    <property type="match status" value="1"/>
</dbReference>
<reference evidence="4" key="1">
    <citation type="submission" date="2023-07" db="EMBL/GenBank/DDBJ databases">
        <title>Sorghum-associated microbial communities from plants grown in Nebraska, USA.</title>
        <authorList>
            <person name="Schachtman D."/>
        </authorList>
    </citation>
    <scope>NUCLEOTIDE SEQUENCE</scope>
    <source>
        <strain evidence="4">DS1061</strain>
    </source>
</reference>
<sequence length="410" mass="43509">MQSINQGGKKSRAMRRAAIALAASLSFGSFAYAASVQEPSQAPSPAASSSEATERTIGSIETVATFSGPMPTGVTVTETGRIFVNFPRWGDDVQATVAEVRDGKVVAYPNADINRADVSHAAAHFLSVQSVVADGRGRLWVLDTAAPNFSNPVAGGAKLVAIDLATNRVVKTLVFPAEVMRAQTYVNDVRFDFRVGKAGVAYVTDSSLSGTGGLIVIDLDSGKALRRLTGDVSTSADPAFVPVVEGETLKVRDANGKSTPFTVASDGIALSPDGETLYYCPLSSRHLYSVPTAMLRDPSISEAQLSAAVKDLGEKGASDGLESDANGAVYAGDYEHDSIRKLEPGGEWRTIVHDPRVLWPDTLSVGTDGYLYFTANQLHRQPVFHGGKDERRKPYALFRVRIGAGPAPTF</sequence>
<keyword evidence="2" id="KW-0964">Secreted</keyword>
<organism evidence="4 5">
    <name type="scientific">Paraburkholderia caledonica</name>
    <dbReference type="NCBI Taxonomy" id="134536"/>
    <lineage>
        <taxon>Bacteria</taxon>
        <taxon>Pseudomonadati</taxon>
        <taxon>Pseudomonadota</taxon>
        <taxon>Betaproteobacteria</taxon>
        <taxon>Burkholderiales</taxon>
        <taxon>Burkholderiaceae</taxon>
        <taxon>Paraburkholderia</taxon>
    </lineage>
</organism>
<dbReference type="AlphaFoldDB" id="A0AB73IDG6"/>
<dbReference type="InterPro" id="IPR011042">
    <property type="entry name" value="6-blade_b-propeller_TolB-like"/>
</dbReference>
<dbReference type="Gene3D" id="2.120.10.30">
    <property type="entry name" value="TolB, C-terminal domain"/>
    <property type="match status" value="1"/>
</dbReference>
<protein>
    <submittedName>
        <fullName evidence="4">Sugar lactone lactonase YvrE</fullName>
    </submittedName>
</protein>
<comment type="caution">
    <text evidence="4">The sequence shown here is derived from an EMBL/GenBank/DDBJ whole genome shotgun (WGS) entry which is preliminary data.</text>
</comment>